<dbReference type="AlphaFoldDB" id="A0AAD4P4I4"/>
<dbReference type="PANTHER" id="PTHR36063:SF1">
    <property type="entry name" value="ARABIDOPSIS THALIANA GENOMIC DNA, CHROMOSOME 5, P1 CLONE:MOK16"/>
    <property type="match status" value="1"/>
</dbReference>
<evidence type="ECO:0000313" key="3">
    <source>
        <dbReference type="Proteomes" id="UP001190926"/>
    </source>
</evidence>
<accession>A0AAD4P4I4</accession>
<comment type="caution">
    <text evidence="2">The sequence shown here is derived from an EMBL/GenBank/DDBJ whole genome shotgun (WGS) entry which is preliminary data.</text>
</comment>
<dbReference type="Proteomes" id="UP001190926">
    <property type="component" value="Unassembled WGS sequence"/>
</dbReference>
<keyword evidence="1" id="KW-0812">Transmembrane</keyword>
<evidence type="ECO:0000313" key="2">
    <source>
        <dbReference type="EMBL" id="KAH6825640.1"/>
    </source>
</evidence>
<protein>
    <submittedName>
        <fullName evidence="2">Uncharacterized protein</fullName>
    </submittedName>
</protein>
<keyword evidence="1" id="KW-1133">Transmembrane helix</keyword>
<feature type="transmembrane region" description="Helical" evidence="1">
    <location>
        <begin position="52"/>
        <end position="68"/>
    </location>
</feature>
<organism evidence="2 3">
    <name type="scientific">Perilla frutescens var. hirtella</name>
    <name type="common">Perilla citriodora</name>
    <name type="synonym">Perilla setoyensis</name>
    <dbReference type="NCBI Taxonomy" id="608512"/>
    <lineage>
        <taxon>Eukaryota</taxon>
        <taxon>Viridiplantae</taxon>
        <taxon>Streptophyta</taxon>
        <taxon>Embryophyta</taxon>
        <taxon>Tracheophyta</taxon>
        <taxon>Spermatophyta</taxon>
        <taxon>Magnoliopsida</taxon>
        <taxon>eudicotyledons</taxon>
        <taxon>Gunneridae</taxon>
        <taxon>Pentapetalae</taxon>
        <taxon>asterids</taxon>
        <taxon>lamiids</taxon>
        <taxon>Lamiales</taxon>
        <taxon>Lamiaceae</taxon>
        <taxon>Nepetoideae</taxon>
        <taxon>Elsholtzieae</taxon>
        <taxon>Perilla</taxon>
    </lineage>
</organism>
<dbReference type="PANTHER" id="PTHR36063">
    <property type="entry name" value="ARABIDOPSIS THALIANA GENOMIC DNA, CHROMOSOME 5, P1 CLONE:MOK16"/>
    <property type="match status" value="1"/>
</dbReference>
<keyword evidence="3" id="KW-1185">Reference proteome</keyword>
<proteinExistence type="predicted"/>
<keyword evidence="1" id="KW-0472">Membrane</keyword>
<gene>
    <name evidence="2" type="ORF">C2S53_017612</name>
</gene>
<sequence length="74" mass="8429">MRKQISYVHNLIEVAPSLVIHPHKASHPPMLETIVEEAAPEKMEYSITRGKTIYLLPIILSLVTYMLMSRLSVV</sequence>
<evidence type="ECO:0000256" key="1">
    <source>
        <dbReference type="SAM" id="Phobius"/>
    </source>
</evidence>
<reference evidence="2 3" key="1">
    <citation type="journal article" date="2021" name="Nat. Commun.">
        <title>Incipient diploidization of the medicinal plant Perilla within 10,000 years.</title>
        <authorList>
            <person name="Zhang Y."/>
            <person name="Shen Q."/>
            <person name="Leng L."/>
            <person name="Zhang D."/>
            <person name="Chen S."/>
            <person name="Shi Y."/>
            <person name="Ning Z."/>
            <person name="Chen S."/>
        </authorList>
    </citation>
    <scope>NUCLEOTIDE SEQUENCE [LARGE SCALE GENOMIC DNA]</scope>
    <source>
        <strain evidence="3">cv. PC099</strain>
    </source>
</reference>
<name>A0AAD4P4I4_PERFH</name>
<dbReference type="EMBL" id="SDAM02000175">
    <property type="protein sequence ID" value="KAH6825640.1"/>
    <property type="molecule type" value="Genomic_DNA"/>
</dbReference>